<gene>
    <name evidence="3" type="ORF">ACFQ3C_04340</name>
</gene>
<name>A0ABW3TBR9_9RHOB</name>
<dbReference type="Proteomes" id="UP001597151">
    <property type="component" value="Unassembled WGS sequence"/>
</dbReference>
<proteinExistence type="predicted"/>
<evidence type="ECO:0000259" key="2">
    <source>
        <dbReference type="Pfam" id="PF07885"/>
    </source>
</evidence>
<comment type="caution">
    <text evidence="3">The sequence shown here is derived from an EMBL/GenBank/DDBJ whole genome shotgun (WGS) entry which is preliminary data.</text>
</comment>
<dbReference type="InterPro" id="IPR013099">
    <property type="entry name" value="K_chnl_dom"/>
</dbReference>
<accession>A0ABW3TBR9</accession>
<keyword evidence="1" id="KW-0812">Transmembrane</keyword>
<dbReference type="RefSeq" id="WP_380789235.1">
    <property type="nucleotide sequence ID" value="NZ_JBHTKR010000002.1"/>
</dbReference>
<dbReference type="Gene3D" id="1.10.287.70">
    <property type="match status" value="1"/>
</dbReference>
<evidence type="ECO:0000313" key="4">
    <source>
        <dbReference type="Proteomes" id="UP001597151"/>
    </source>
</evidence>
<feature type="domain" description="Potassium channel" evidence="2">
    <location>
        <begin position="68"/>
        <end position="132"/>
    </location>
</feature>
<evidence type="ECO:0000313" key="3">
    <source>
        <dbReference type="EMBL" id="MFD1193891.1"/>
    </source>
</evidence>
<keyword evidence="4" id="KW-1185">Reference proteome</keyword>
<organism evidence="3 4">
    <name type="scientific">Seohaeicola saemankumensis</name>
    <dbReference type="NCBI Taxonomy" id="481181"/>
    <lineage>
        <taxon>Bacteria</taxon>
        <taxon>Pseudomonadati</taxon>
        <taxon>Pseudomonadota</taxon>
        <taxon>Alphaproteobacteria</taxon>
        <taxon>Rhodobacterales</taxon>
        <taxon>Roseobacteraceae</taxon>
        <taxon>Seohaeicola</taxon>
    </lineage>
</organism>
<reference evidence="4" key="1">
    <citation type="journal article" date="2019" name="Int. J. Syst. Evol. Microbiol.">
        <title>The Global Catalogue of Microorganisms (GCM) 10K type strain sequencing project: providing services to taxonomists for standard genome sequencing and annotation.</title>
        <authorList>
            <consortium name="The Broad Institute Genomics Platform"/>
            <consortium name="The Broad Institute Genome Sequencing Center for Infectious Disease"/>
            <person name="Wu L."/>
            <person name="Ma J."/>
        </authorList>
    </citation>
    <scope>NUCLEOTIDE SEQUENCE [LARGE SCALE GENOMIC DNA]</scope>
    <source>
        <strain evidence="4">CCUG 55328</strain>
    </source>
</reference>
<dbReference type="EMBL" id="JBHTKR010000002">
    <property type="protein sequence ID" value="MFD1193891.1"/>
    <property type="molecule type" value="Genomic_DNA"/>
</dbReference>
<keyword evidence="1" id="KW-1133">Transmembrane helix</keyword>
<feature type="transmembrane region" description="Helical" evidence="1">
    <location>
        <begin position="43"/>
        <end position="67"/>
    </location>
</feature>
<feature type="transmembrane region" description="Helical" evidence="1">
    <location>
        <begin position="113"/>
        <end position="136"/>
    </location>
</feature>
<protein>
    <submittedName>
        <fullName evidence="3">Ion channel</fullName>
    </submittedName>
</protein>
<dbReference type="SUPFAM" id="SSF81324">
    <property type="entry name" value="Voltage-gated potassium channels"/>
    <property type="match status" value="1"/>
</dbReference>
<sequence length="146" mass="16320">MILLTIILAALVLLGATVLIHYEVLRVTGKLLPDLPIRARQRVLVVIIACMIGHILEIGLYAVAYALLLQFDGFGGIGGVFEGTALDYFYFSLTSYTTLGIGEIHPYGPIRMIVGLEALNGFLLITWSASFTYLMMQRYWHPERDR</sequence>
<evidence type="ECO:0000256" key="1">
    <source>
        <dbReference type="SAM" id="Phobius"/>
    </source>
</evidence>
<dbReference type="Pfam" id="PF07885">
    <property type="entry name" value="Ion_trans_2"/>
    <property type="match status" value="1"/>
</dbReference>
<keyword evidence="1" id="KW-0472">Membrane</keyword>